<name>A0A0H3AAW8_NITV4</name>
<gene>
    <name evidence="2" type="ordered locus">Dvul_1774</name>
</gene>
<accession>A0A0H3AAW8</accession>
<dbReference type="HOGENOM" id="CLU_129910_0_0_7"/>
<evidence type="ECO:0000259" key="1">
    <source>
        <dbReference type="Pfam" id="PF14361"/>
    </source>
</evidence>
<feature type="domain" description="RsbT co-antagonist protein RsbRD N-terminal" evidence="1">
    <location>
        <begin position="17"/>
        <end position="149"/>
    </location>
</feature>
<dbReference type="Proteomes" id="UP000009173">
    <property type="component" value="Chromosome"/>
</dbReference>
<evidence type="ECO:0000313" key="2">
    <source>
        <dbReference type="EMBL" id="ABM28791.1"/>
    </source>
</evidence>
<proteinExistence type="predicted"/>
<protein>
    <recommendedName>
        <fullName evidence="1">RsbT co-antagonist protein RsbRD N-terminal domain-containing protein</fullName>
    </recommendedName>
</protein>
<dbReference type="InterPro" id="IPR025751">
    <property type="entry name" value="RsbRD_N_dom"/>
</dbReference>
<dbReference type="AlphaFoldDB" id="A0A0H3AAW8"/>
<evidence type="ECO:0000313" key="3">
    <source>
        <dbReference type="Proteomes" id="UP000009173"/>
    </source>
</evidence>
<sequence>MRETMTTSTITPELKEKISARWGEFIYATYPFDTTGFLRSRKNEFSNPVGHATEKAVTLMVAAICGDDMVDGEVESALADLIRVRAIQQFTPEQATGIIFCVKPILREEILPMYAGQEGFANYLAMESRVDSLCLMAFRMYSEDRERMHMLKVDEYKRRYAQIIRRAEMIVDRPAGEPE</sequence>
<dbReference type="KEGG" id="dvl:Dvul_1774"/>
<organism evidence="2 3">
    <name type="scientific">Nitratidesulfovibrio vulgaris (strain DP4)</name>
    <name type="common">Desulfovibrio vulgaris</name>
    <dbReference type="NCBI Taxonomy" id="391774"/>
    <lineage>
        <taxon>Bacteria</taxon>
        <taxon>Pseudomonadati</taxon>
        <taxon>Thermodesulfobacteriota</taxon>
        <taxon>Desulfovibrionia</taxon>
        <taxon>Desulfovibrionales</taxon>
        <taxon>Desulfovibrionaceae</taxon>
        <taxon>Nitratidesulfovibrio</taxon>
    </lineage>
</organism>
<reference evidence="3" key="1">
    <citation type="journal article" date="2009" name="Environ. Microbiol.">
        <title>Contribution of mobile genetic elements to Desulfovibrio vulgaris genome plasticity.</title>
        <authorList>
            <person name="Walker C.B."/>
            <person name="Stolyar S."/>
            <person name="Chivian D."/>
            <person name="Pinel N."/>
            <person name="Gabster J.A."/>
            <person name="Dehal P.S."/>
            <person name="He Z."/>
            <person name="Yang Z.K."/>
            <person name="Yen H.C."/>
            <person name="Zhou J."/>
            <person name="Wall J.D."/>
            <person name="Hazen T.C."/>
            <person name="Arkin A.P."/>
            <person name="Stahl D.A."/>
        </authorList>
    </citation>
    <scope>NUCLEOTIDE SEQUENCE [LARGE SCALE GENOMIC DNA]</scope>
    <source>
        <strain evidence="3">DP4</strain>
    </source>
</reference>
<dbReference type="EMBL" id="CP000527">
    <property type="protein sequence ID" value="ABM28791.1"/>
    <property type="molecule type" value="Genomic_DNA"/>
</dbReference>
<dbReference type="Pfam" id="PF14361">
    <property type="entry name" value="RsbRD_N"/>
    <property type="match status" value="1"/>
</dbReference>